<organism evidence="4 5">
    <name type="scientific">Merismopedia glauca CCAP 1448/3</name>
    <dbReference type="NCBI Taxonomy" id="1296344"/>
    <lineage>
        <taxon>Bacteria</taxon>
        <taxon>Bacillati</taxon>
        <taxon>Cyanobacteriota</taxon>
        <taxon>Cyanophyceae</taxon>
        <taxon>Synechococcales</taxon>
        <taxon>Merismopediaceae</taxon>
        <taxon>Merismopedia</taxon>
    </lineage>
</organism>
<dbReference type="SUPFAM" id="SSF56112">
    <property type="entry name" value="Protein kinase-like (PK-like)"/>
    <property type="match status" value="1"/>
</dbReference>
<dbReference type="Proteomes" id="UP000238762">
    <property type="component" value="Unassembled WGS sequence"/>
</dbReference>
<dbReference type="InterPro" id="IPR011009">
    <property type="entry name" value="Kinase-like_dom_sf"/>
</dbReference>
<dbReference type="AlphaFoldDB" id="A0A2T1BY28"/>
<dbReference type="EMBL" id="PVWJ01000161">
    <property type="protein sequence ID" value="PSB00773.1"/>
    <property type="molecule type" value="Genomic_DNA"/>
</dbReference>
<dbReference type="PANTHER" id="PTHR10566">
    <property type="entry name" value="CHAPERONE-ACTIVITY OF BC1 COMPLEX CABC1 -RELATED"/>
    <property type="match status" value="1"/>
</dbReference>
<evidence type="ECO:0000313" key="5">
    <source>
        <dbReference type="Proteomes" id="UP000238762"/>
    </source>
</evidence>
<keyword evidence="2" id="KW-0812">Transmembrane</keyword>
<comment type="caution">
    <text evidence="4">The sequence shown here is derived from an EMBL/GenBank/DDBJ whole genome shotgun (WGS) entry which is preliminary data.</text>
</comment>
<comment type="similarity">
    <text evidence="1">Belongs to the protein kinase superfamily. ADCK protein kinase family.</text>
</comment>
<dbReference type="InterPro" id="IPR004147">
    <property type="entry name" value="ABC1_dom"/>
</dbReference>
<evidence type="ECO:0000313" key="4">
    <source>
        <dbReference type="EMBL" id="PSB00773.1"/>
    </source>
</evidence>
<gene>
    <name evidence="4" type="ORF">C7B64_21725</name>
</gene>
<feature type="transmembrane region" description="Helical" evidence="2">
    <location>
        <begin position="521"/>
        <end position="543"/>
    </location>
</feature>
<dbReference type="PANTHER" id="PTHR10566:SF113">
    <property type="entry name" value="PROTEIN ACTIVITY OF BC1 COMPLEX KINASE 7, CHLOROPLASTIC"/>
    <property type="match status" value="1"/>
</dbReference>
<sequence>MLSLRKTTARQREIIEVVFRNGWDYMRILLTGGKADEPKLPTPAVLRNILVDLGPVYIKLGQLLSTRPDLLPASYIDALSTLQAQVPPAPWVEIEATLQQEVKQPLDRVFTSIDPIPVATGSIGQTHKAILADGRQVALKIRRPGINKIVTQDITLIRTLADLVSRTEFGKTYDVVSLAEEFSTALKAEMDFTIEGNYTEELRKNLAKSKWFDPAKLIVPEIYWELTTPTLMVLEWLDGKSLLSADLVLPGAEQLSSIQRREITSLLFRAFIQQFYIDGFFHADPHPGNIFYLTDGRVALIDCGMMGRLDPLTQQILTEMLLAVVDLDAQRCAQLTIELADSSQPVDLARLESDFTRILRKYFNLNLAEINFSQILYEVLQVARSNKLRLPSNLGLYSKAIANLEGVARSFDPEVNLFDEARPLLIDLFRRQLLGNNPLQLLLRTGLDLRSFTLQSPRQIGVILQRLTSETLKWNISIRELQPLRQSINDSANRLSFSIVVGSLIIGAAIISSNARTTELSLLSSVLFGVASFLGLWLVLSILRSGRLRG</sequence>
<dbReference type="RefSeq" id="WP_106291320.1">
    <property type="nucleotide sequence ID" value="NZ_CAWNTC010000202.1"/>
</dbReference>
<evidence type="ECO:0000256" key="1">
    <source>
        <dbReference type="ARBA" id="ARBA00009670"/>
    </source>
</evidence>
<name>A0A2T1BY28_9CYAN</name>
<reference evidence="4 5" key="1">
    <citation type="submission" date="2018-02" db="EMBL/GenBank/DDBJ databases">
        <authorList>
            <person name="Cohen D.B."/>
            <person name="Kent A.D."/>
        </authorList>
    </citation>
    <scope>NUCLEOTIDE SEQUENCE [LARGE SCALE GENOMIC DNA]</scope>
    <source>
        <strain evidence="4 5">CCAP 1448/3</strain>
    </source>
</reference>
<dbReference type="Pfam" id="PF03109">
    <property type="entry name" value="ABC1"/>
    <property type="match status" value="1"/>
</dbReference>
<feature type="domain" description="ABC1 atypical kinase-like" evidence="3">
    <location>
        <begin position="82"/>
        <end position="335"/>
    </location>
</feature>
<accession>A0A2T1BY28</accession>
<proteinExistence type="inferred from homology"/>
<keyword evidence="5" id="KW-1185">Reference proteome</keyword>
<protein>
    <submittedName>
        <fullName evidence="4">ABC transporter</fullName>
    </submittedName>
</protein>
<keyword evidence="2" id="KW-0472">Membrane</keyword>
<keyword evidence="2" id="KW-1133">Transmembrane helix</keyword>
<dbReference type="OrthoDB" id="438485at2"/>
<evidence type="ECO:0000256" key="2">
    <source>
        <dbReference type="SAM" id="Phobius"/>
    </source>
</evidence>
<dbReference type="CDD" id="cd05121">
    <property type="entry name" value="ABC1_ADCK3-like"/>
    <property type="match status" value="1"/>
</dbReference>
<dbReference type="InterPro" id="IPR050154">
    <property type="entry name" value="UbiB_kinase"/>
</dbReference>
<feature type="transmembrane region" description="Helical" evidence="2">
    <location>
        <begin position="495"/>
        <end position="515"/>
    </location>
</feature>
<evidence type="ECO:0000259" key="3">
    <source>
        <dbReference type="Pfam" id="PF03109"/>
    </source>
</evidence>
<reference evidence="4 5" key="2">
    <citation type="submission" date="2018-03" db="EMBL/GenBank/DDBJ databases">
        <title>The ancient ancestry and fast evolution of plastids.</title>
        <authorList>
            <person name="Moore K.R."/>
            <person name="Magnabosco C."/>
            <person name="Momper L."/>
            <person name="Gold D.A."/>
            <person name="Bosak T."/>
            <person name="Fournier G.P."/>
        </authorList>
    </citation>
    <scope>NUCLEOTIDE SEQUENCE [LARGE SCALE GENOMIC DNA]</scope>
    <source>
        <strain evidence="4 5">CCAP 1448/3</strain>
    </source>
</reference>